<feature type="signal peptide" evidence="2">
    <location>
        <begin position="1"/>
        <end position="25"/>
    </location>
</feature>
<comment type="similarity">
    <text evidence="1 2">Belongs to the OprB family.</text>
</comment>
<dbReference type="RefSeq" id="WP_110984420.1">
    <property type="nucleotide sequence ID" value="NZ_CAWNWM010000001.1"/>
</dbReference>
<dbReference type="Proteomes" id="UP000248857">
    <property type="component" value="Unassembled WGS sequence"/>
</dbReference>
<dbReference type="GO" id="GO:0008643">
    <property type="term" value="P:carbohydrate transport"/>
    <property type="evidence" value="ECO:0007669"/>
    <property type="project" value="InterPro"/>
</dbReference>
<reference evidence="4 5" key="1">
    <citation type="journal article" date="2018" name="Sci. Rep.">
        <title>A novel species of the marine cyanobacterium Acaryochloris with a unique pigment content and lifestyle.</title>
        <authorList>
            <person name="Partensky F."/>
            <person name="Six C."/>
            <person name="Ratin M."/>
            <person name="Garczarek L."/>
            <person name="Vaulot D."/>
            <person name="Probert I."/>
            <person name="Calteau A."/>
            <person name="Gourvil P."/>
            <person name="Marie D."/>
            <person name="Grebert T."/>
            <person name="Bouchier C."/>
            <person name="Le Panse S."/>
            <person name="Gachenot M."/>
            <person name="Rodriguez F."/>
            <person name="Garrido J.L."/>
        </authorList>
    </citation>
    <scope>NUCLEOTIDE SEQUENCE [LARGE SCALE GENOMIC DNA]</scope>
    <source>
        <strain evidence="4 5">RCC1774</strain>
    </source>
</reference>
<name>A0A2W1JP20_9CYAN</name>
<evidence type="ECO:0000313" key="5">
    <source>
        <dbReference type="Proteomes" id="UP000248857"/>
    </source>
</evidence>
<dbReference type="AlphaFoldDB" id="A0A2W1JP20"/>
<keyword evidence="5" id="KW-1185">Reference proteome</keyword>
<dbReference type="InterPro" id="IPR007049">
    <property type="entry name" value="Carb-sel_porin_OprB"/>
</dbReference>
<dbReference type="PROSITE" id="PS51272">
    <property type="entry name" value="SLH"/>
    <property type="match status" value="1"/>
</dbReference>
<evidence type="ECO:0000313" key="4">
    <source>
        <dbReference type="EMBL" id="PZD75039.1"/>
    </source>
</evidence>
<sequence length="552" mass="57308">MKKTYLIAGSLSLLGFAAQAVPANAADTSVNEASTNEVSAIAEGAVDQPLLLADQSATTSVSDLMEDSGSDSVGQVTSVSQLSDVQPTDWAFQALQSLVERYGCIAGYPNGTFRGNRSATRYEMAAALNACLDQISDRFASKADLDAVKALQDEFAAELATLRGRVDGLEARVDTVEAQQFSTTTKLQGEAVLAAQFGDVIDGVDPFNNSRASALSRVRLNFNTSFSGDDLLQTQLEVGNGGQDFFTAAGLNGNPALPANGLGGQIDLGAADFAGIGTNVTLRRLAYSFKPIGDDLTVTVGTNIFPSDFIDFNSYANNSAQDFASGFFINNPLIINDGVDLNGGAGAAFDYNFNGGPLSVRGVYVAADGDQATGVGGGGLGFGDHQASAEVEFANAFGADGANSYAIRLQGTFSEVNSIQQQVAGVNAEVSFGRIGLFGRYGISIDPQNEAVAVNQDLFGGDNLVQSYQVGAGVKDLLIPGSLLAAAFGQPFLDPSVANGGSPFTQFNVESFYRVPVNDNISITPSVQYIGNPGGVTGADIIQGLVRATFSF</sequence>
<dbReference type="Pfam" id="PF04966">
    <property type="entry name" value="OprB"/>
    <property type="match status" value="1"/>
</dbReference>
<dbReference type="Gene3D" id="2.40.160.180">
    <property type="entry name" value="Carbohydrate-selective porin OprB"/>
    <property type="match status" value="1"/>
</dbReference>
<dbReference type="GO" id="GO:0015288">
    <property type="term" value="F:porin activity"/>
    <property type="evidence" value="ECO:0007669"/>
    <property type="project" value="InterPro"/>
</dbReference>
<proteinExistence type="inferred from homology"/>
<feature type="chain" id="PRO_5015797709" evidence="2">
    <location>
        <begin position="26"/>
        <end position="552"/>
    </location>
</feature>
<dbReference type="InterPro" id="IPR047684">
    <property type="entry name" value="Por_som-like"/>
</dbReference>
<dbReference type="Pfam" id="PF00395">
    <property type="entry name" value="SLH"/>
    <property type="match status" value="1"/>
</dbReference>
<feature type="domain" description="SLH" evidence="3">
    <location>
        <begin position="78"/>
        <end position="142"/>
    </location>
</feature>
<organism evidence="4 5">
    <name type="scientific">Acaryochloris thomasi RCC1774</name>
    <dbReference type="NCBI Taxonomy" id="1764569"/>
    <lineage>
        <taxon>Bacteria</taxon>
        <taxon>Bacillati</taxon>
        <taxon>Cyanobacteriota</taxon>
        <taxon>Cyanophyceae</taxon>
        <taxon>Acaryochloridales</taxon>
        <taxon>Acaryochloridaceae</taxon>
        <taxon>Acaryochloris</taxon>
        <taxon>Acaryochloris thomasi</taxon>
    </lineage>
</organism>
<keyword evidence="2" id="KW-0732">Signal</keyword>
<accession>A0A2W1JP20</accession>
<dbReference type="GO" id="GO:0016020">
    <property type="term" value="C:membrane"/>
    <property type="evidence" value="ECO:0007669"/>
    <property type="project" value="InterPro"/>
</dbReference>
<dbReference type="NCBIfam" id="NF033921">
    <property type="entry name" value="por_somb"/>
    <property type="match status" value="1"/>
</dbReference>
<gene>
    <name evidence="4" type="primary">slpA_2</name>
    <name evidence="4" type="ORF">C1752_00446</name>
</gene>
<dbReference type="PANTHER" id="PTHR43308:SF1">
    <property type="entry name" value="OUTER MEMBRANE PROTEIN ALPHA"/>
    <property type="match status" value="1"/>
</dbReference>
<evidence type="ECO:0000256" key="2">
    <source>
        <dbReference type="RuleBase" id="RU363072"/>
    </source>
</evidence>
<dbReference type="EMBL" id="PQWO01000001">
    <property type="protein sequence ID" value="PZD75039.1"/>
    <property type="molecule type" value="Genomic_DNA"/>
</dbReference>
<evidence type="ECO:0000256" key="1">
    <source>
        <dbReference type="ARBA" id="ARBA00008769"/>
    </source>
</evidence>
<dbReference type="InterPro" id="IPR038673">
    <property type="entry name" value="OprB_sf"/>
</dbReference>
<comment type="caution">
    <text evidence="4">The sequence shown here is derived from an EMBL/GenBank/DDBJ whole genome shotgun (WGS) entry which is preliminary data.</text>
</comment>
<evidence type="ECO:0000259" key="3">
    <source>
        <dbReference type="PROSITE" id="PS51272"/>
    </source>
</evidence>
<dbReference type="PANTHER" id="PTHR43308">
    <property type="entry name" value="OUTER MEMBRANE PROTEIN ALPHA-RELATED"/>
    <property type="match status" value="1"/>
</dbReference>
<dbReference type="OrthoDB" id="468251at2"/>
<dbReference type="InterPro" id="IPR051465">
    <property type="entry name" value="Cell_Envelope_Struct_Comp"/>
</dbReference>
<protein>
    <submittedName>
        <fullName evidence="4">S-layer protein SlpA</fullName>
    </submittedName>
</protein>
<dbReference type="InterPro" id="IPR001119">
    <property type="entry name" value="SLH_dom"/>
</dbReference>